<evidence type="ECO:0000313" key="10">
    <source>
        <dbReference type="EMBL" id="MEL1254833.1"/>
    </source>
</evidence>
<evidence type="ECO:0000256" key="4">
    <source>
        <dbReference type="ARBA" id="ARBA00023125"/>
    </source>
</evidence>
<organism evidence="10 11">
    <name type="scientific">Flavobacterium calami</name>
    <dbReference type="NCBI Taxonomy" id="3139144"/>
    <lineage>
        <taxon>Bacteria</taxon>
        <taxon>Pseudomonadati</taxon>
        <taxon>Bacteroidota</taxon>
        <taxon>Flavobacteriia</taxon>
        <taxon>Flavobacteriales</taxon>
        <taxon>Flavobacteriaceae</taxon>
        <taxon>Flavobacterium</taxon>
    </lineage>
</organism>
<evidence type="ECO:0000259" key="9">
    <source>
        <dbReference type="PROSITE" id="PS52040"/>
    </source>
</evidence>
<evidence type="ECO:0000256" key="8">
    <source>
        <dbReference type="SAM" id="MobiDB-lite"/>
    </source>
</evidence>
<dbReference type="NCBIfam" id="NF009397">
    <property type="entry name" value="PRK12758.1"/>
    <property type="match status" value="1"/>
</dbReference>
<evidence type="ECO:0000256" key="5">
    <source>
        <dbReference type="ARBA" id="ARBA00023235"/>
    </source>
</evidence>
<comment type="similarity">
    <text evidence="2">Belongs to the type II topoisomerase GyrA/ParC subunit family.</text>
</comment>
<evidence type="ECO:0000256" key="3">
    <source>
        <dbReference type="ARBA" id="ARBA00023029"/>
    </source>
</evidence>
<dbReference type="Gene3D" id="3.30.1360.40">
    <property type="match status" value="1"/>
</dbReference>
<keyword evidence="4 6" id="KW-0238">DNA-binding</keyword>
<name>A0ABU9IQV4_9FLAO</name>
<keyword evidence="5 6" id="KW-0413">Isomerase</keyword>
<keyword evidence="3 6" id="KW-0799">Topoisomerase</keyword>
<evidence type="ECO:0000256" key="6">
    <source>
        <dbReference type="PROSITE-ProRule" id="PRU01384"/>
    </source>
</evidence>
<feature type="active site" description="O-(5'-phospho-DNA)-tyrosine intermediate" evidence="6">
    <location>
        <position position="164"/>
    </location>
</feature>
<keyword evidence="7" id="KW-0175">Coiled coil</keyword>
<gene>
    <name evidence="10" type="ORF">AAEO57_13665</name>
</gene>
<protein>
    <submittedName>
        <fullName evidence="10">DNA gyrase/topoisomerase IV subunit A</fullName>
    </submittedName>
</protein>
<dbReference type="NCBIfam" id="NF007209">
    <property type="entry name" value="PRK09631.1"/>
    <property type="match status" value="1"/>
</dbReference>
<dbReference type="InterPro" id="IPR013760">
    <property type="entry name" value="Topo_IIA-like_dom_sf"/>
</dbReference>
<evidence type="ECO:0000256" key="1">
    <source>
        <dbReference type="ARBA" id="ARBA00000185"/>
    </source>
</evidence>
<reference evidence="10 11" key="1">
    <citation type="submission" date="2024-04" db="EMBL/GenBank/DDBJ databases">
        <title>Flavobacterium sp. DGU38 16S ribosomal RNA gene Genome sequencing and assembly.</title>
        <authorList>
            <person name="Park S."/>
        </authorList>
    </citation>
    <scope>NUCLEOTIDE SEQUENCE [LARGE SCALE GENOMIC DNA]</scope>
    <source>
        <strain evidence="10 11">DGU38</strain>
    </source>
</reference>
<proteinExistence type="inferred from homology"/>
<dbReference type="Pfam" id="PF00521">
    <property type="entry name" value="DNA_topoisoIV"/>
    <property type="match status" value="1"/>
</dbReference>
<feature type="coiled-coil region" evidence="7">
    <location>
        <begin position="466"/>
        <end position="493"/>
    </location>
</feature>
<dbReference type="PANTHER" id="PTHR43493">
    <property type="entry name" value="DNA GYRASE/TOPOISOMERASE SUBUNIT A"/>
    <property type="match status" value="1"/>
</dbReference>
<dbReference type="Gene3D" id="3.90.199.10">
    <property type="entry name" value="Topoisomerase II, domain 5"/>
    <property type="match status" value="1"/>
</dbReference>
<dbReference type="PROSITE" id="PS52040">
    <property type="entry name" value="TOPO_IIA"/>
    <property type="match status" value="1"/>
</dbReference>
<feature type="domain" description="Topo IIA-type catalytic" evidence="9">
    <location>
        <begin position="83"/>
        <end position="526"/>
    </location>
</feature>
<dbReference type="InterPro" id="IPR013758">
    <property type="entry name" value="Topo_IIA_A/C_ab"/>
</dbReference>
<dbReference type="PANTHER" id="PTHR43493:SF5">
    <property type="entry name" value="DNA GYRASE SUBUNIT A, CHLOROPLASTIC_MITOCHONDRIAL"/>
    <property type="match status" value="1"/>
</dbReference>
<dbReference type="InterPro" id="IPR050220">
    <property type="entry name" value="Type_II_DNA_Topoisomerases"/>
</dbReference>
<dbReference type="SMART" id="SM00434">
    <property type="entry name" value="TOP4c"/>
    <property type="match status" value="1"/>
</dbReference>
<dbReference type="RefSeq" id="WP_341693527.1">
    <property type="nucleotide sequence ID" value="NZ_JBBYHS010000013.1"/>
</dbReference>
<sequence>MKDEEDDNIIPNDDENTQDENQIDDNQNGDDDEIIDVDAKHFEGQHFYENQEEEGEDVITKVTGMYKDWFLDYASYVILERAVPAIEDGFKPVQRRIMHSLKELDDGRYNKVANVVGHTMQYHPHGDASIGDAMVQIGQKDLLIDCQGNWGNILTGDGAAAPRYIEARLSKFALEVLYSPKITEWGLSYDGRKAEPINLPVKFPLLLAQGAEGIAVGLSTKVLPHNFNELIDASIKILKGKPFTLYPDFMTQGIADVSNYNDGMRGGRVRVRAKISQLDKNTLVITQIPFSTNTSSLIDSILKANEKGKIKIKKIEDNTAADVEILIHLFPGVSPDKTIDALFAFTACETSVAPLGCVIEDNKPLFIGVSEMLKISTHRTVDLLRQELEIQLEELKNKWHFSTLEKIFIREEMYIDFKLYGDRESLYKYLYDRFEPFKKSFVREINDDDLQRLTQIPMIRITRFDSDKADDLIAKLEDEMKEVEHNLEHLTDFAIAYFTKLKEKYGKGRERQTELRVFDNVEATKVVLRNTKLYVNREEGFVGTSLKKDEYVGDCSDIDDVIVFLRDGTMMITKVDAKTFVGKDIIHVAVFDKSDKRTIYNMIYRDGKSGPSYIKRFNVTGVTRDKAYDLTNGTKGSQVVYFSHNPNGEAEVVTILLRQIGTIKKLKFDIDFAKLAIKGRSSKGNLVTKYPIKKIELKEKGISTLLPRKVWFDDTVKRLNVDGRGELLGEFKPTDKILVISQSGKLKVIIPELSTHFEEDMIVLEKWKPKKPISAIYYDGEKERYFLKRFLVENEGKEDSFITDHPNSQLEIVSTDYRPVAQLVFAKVKGVQKEDLHIDVEDFIAVKGFKALGNQLTTDKLRQVNLLEPLPYEEPVEEVPEKPEISEDEPVETELDDDGQIGLVLE</sequence>
<dbReference type="SUPFAM" id="SSF56719">
    <property type="entry name" value="Type II DNA topoisomerase"/>
    <property type="match status" value="1"/>
</dbReference>
<accession>A0ABU9IQV4</accession>
<evidence type="ECO:0000256" key="7">
    <source>
        <dbReference type="SAM" id="Coils"/>
    </source>
</evidence>
<dbReference type="InterPro" id="IPR013757">
    <property type="entry name" value="Topo_IIA_A_a_sf"/>
</dbReference>
<dbReference type="Proteomes" id="UP001485226">
    <property type="component" value="Unassembled WGS sequence"/>
</dbReference>
<feature type="region of interest" description="Disordered" evidence="8">
    <location>
        <begin position="872"/>
        <end position="906"/>
    </location>
</feature>
<dbReference type="Gene3D" id="1.10.268.10">
    <property type="entry name" value="Topoisomerase, domain 3"/>
    <property type="match status" value="1"/>
</dbReference>
<comment type="catalytic activity">
    <reaction evidence="1 6">
        <text>ATP-dependent breakage, passage and rejoining of double-stranded DNA.</text>
        <dbReference type="EC" id="5.6.2.2"/>
    </reaction>
</comment>
<dbReference type="EMBL" id="JBBYHS010000013">
    <property type="protein sequence ID" value="MEL1254833.1"/>
    <property type="molecule type" value="Genomic_DNA"/>
</dbReference>
<feature type="compositionally biased region" description="Acidic residues" evidence="8">
    <location>
        <begin position="886"/>
        <end position="899"/>
    </location>
</feature>
<dbReference type="InterPro" id="IPR002205">
    <property type="entry name" value="Topo_IIA_dom_A"/>
</dbReference>
<feature type="region of interest" description="Disordered" evidence="8">
    <location>
        <begin position="1"/>
        <end position="31"/>
    </location>
</feature>
<comment type="caution">
    <text evidence="10">The sequence shown here is derived from an EMBL/GenBank/DDBJ whole genome shotgun (WGS) entry which is preliminary data.</text>
</comment>
<evidence type="ECO:0000256" key="2">
    <source>
        <dbReference type="ARBA" id="ARBA00008263"/>
    </source>
</evidence>
<keyword evidence="11" id="KW-1185">Reference proteome</keyword>
<evidence type="ECO:0000313" key="11">
    <source>
        <dbReference type="Proteomes" id="UP001485226"/>
    </source>
</evidence>